<reference evidence="2" key="1">
    <citation type="journal article" date="2019" name="Int. J. Syst. Evol. Microbiol.">
        <title>The Global Catalogue of Microorganisms (GCM) 10K type strain sequencing project: providing services to taxonomists for standard genome sequencing and annotation.</title>
        <authorList>
            <consortium name="The Broad Institute Genomics Platform"/>
            <consortium name="The Broad Institute Genome Sequencing Center for Infectious Disease"/>
            <person name="Wu L."/>
            <person name="Ma J."/>
        </authorList>
    </citation>
    <scope>NUCLEOTIDE SEQUENCE [LARGE SCALE GENOMIC DNA]</scope>
    <source>
        <strain evidence="2">JCM 15089</strain>
    </source>
</reference>
<dbReference type="Proteomes" id="UP001499951">
    <property type="component" value="Unassembled WGS sequence"/>
</dbReference>
<sequence>MSNEHMRAQELHARLNASPVRGVTFPEPPTRKQVSGGRKAWKVRGVCEVCGETKEYWVDNILFGKTTQCTCSRGVKHGGSKGAKRHNLAAQRWAERYDAILQRCRNPRNPQYADYGGRGIELRFESRTAFVLYMLAEYPDVSPTGLEIDRVNNNGHYEPGNLQLVPCRVNLRNTRRNVLVEYEGLSVVASDLWHLLRTDYPDMTLGRSRTTKLALEGIHWSDIVSRNGRGAYTPGKLDIVDPDIVALYRSPLDPTIH</sequence>
<evidence type="ECO:0000313" key="1">
    <source>
        <dbReference type="EMBL" id="GAA0587204.1"/>
    </source>
</evidence>
<keyword evidence="2" id="KW-1185">Reference proteome</keyword>
<comment type="caution">
    <text evidence="1">The sequence shown here is derived from an EMBL/GenBank/DDBJ whole genome shotgun (WGS) entry which is preliminary data.</text>
</comment>
<name>A0ABP3QET6_9PROT</name>
<organism evidence="1 2">
    <name type="scientific">Rhizomicrobium electricum</name>
    <dbReference type="NCBI Taxonomy" id="480070"/>
    <lineage>
        <taxon>Bacteria</taxon>
        <taxon>Pseudomonadati</taxon>
        <taxon>Pseudomonadota</taxon>
        <taxon>Alphaproteobacteria</taxon>
        <taxon>Micropepsales</taxon>
        <taxon>Micropepsaceae</taxon>
        <taxon>Rhizomicrobium</taxon>
    </lineage>
</organism>
<gene>
    <name evidence="1" type="ORF">GCM10008942_40280</name>
</gene>
<accession>A0ABP3QET6</accession>
<protein>
    <recommendedName>
        <fullName evidence="3">HNH endonuclease</fullName>
    </recommendedName>
</protein>
<dbReference type="RefSeq" id="WP_166937425.1">
    <property type="nucleotide sequence ID" value="NZ_BAAADD010000013.1"/>
</dbReference>
<evidence type="ECO:0008006" key="3">
    <source>
        <dbReference type="Google" id="ProtNLM"/>
    </source>
</evidence>
<dbReference type="EMBL" id="BAAADD010000013">
    <property type="protein sequence ID" value="GAA0587204.1"/>
    <property type="molecule type" value="Genomic_DNA"/>
</dbReference>
<evidence type="ECO:0000313" key="2">
    <source>
        <dbReference type="Proteomes" id="UP001499951"/>
    </source>
</evidence>
<proteinExistence type="predicted"/>